<evidence type="ECO:0000313" key="2">
    <source>
        <dbReference type="Proteomes" id="UP000199155"/>
    </source>
</evidence>
<gene>
    <name evidence="1" type="ORF">SAMN05421806_11248</name>
</gene>
<dbReference type="EMBL" id="FNFF01000012">
    <property type="protein sequence ID" value="SDK79315.1"/>
    <property type="molecule type" value="Genomic_DNA"/>
</dbReference>
<dbReference type="STRING" id="417292.SAMN05421806_11248"/>
<evidence type="ECO:0000313" key="1">
    <source>
        <dbReference type="EMBL" id="SDK79315.1"/>
    </source>
</evidence>
<keyword evidence="2" id="KW-1185">Reference proteome</keyword>
<organism evidence="1 2">
    <name type="scientific">Streptomyces indicus</name>
    <dbReference type="NCBI Taxonomy" id="417292"/>
    <lineage>
        <taxon>Bacteria</taxon>
        <taxon>Bacillati</taxon>
        <taxon>Actinomycetota</taxon>
        <taxon>Actinomycetes</taxon>
        <taxon>Kitasatosporales</taxon>
        <taxon>Streptomycetaceae</taxon>
        <taxon>Streptomyces</taxon>
    </lineage>
</organism>
<name>A0A1G9ETI1_9ACTN</name>
<dbReference type="OrthoDB" id="3466323at2"/>
<protein>
    <submittedName>
        <fullName evidence="1">Uncharacterized protein</fullName>
    </submittedName>
</protein>
<dbReference type="Proteomes" id="UP000199155">
    <property type="component" value="Unassembled WGS sequence"/>
</dbReference>
<reference evidence="1 2" key="1">
    <citation type="submission" date="2016-10" db="EMBL/GenBank/DDBJ databases">
        <authorList>
            <person name="de Groot N.N."/>
        </authorList>
    </citation>
    <scope>NUCLEOTIDE SEQUENCE [LARGE SCALE GENOMIC DNA]</scope>
    <source>
        <strain evidence="1 2">CGMCC 4.5727</strain>
    </source>
</reference>
<dbReference type="AlphaFoldDB" id="A0A1G9ETI1"/>
<accession>A0A1G9ETI1</accession>
<sequence>MTLPDPMKTPAEHASAAAEAIRHLNHATQFHKSELVYPSNAYDVIGALHRLAYSLPQAFEQIGAFLKECDETGYVTADHGTTYGHITEARSALASSALIAQTLAEHLGNAHTATAPLGWAGTTEDDDCEEADWA</sequence>
<dbReference type="RefSeq" id="WP_093614193.1">
    <property type="nucleotide sequence ID" value="NZ_FNFF01000012.1"/>
</dbReference>
<proteinExistence type="predicted"/>